<gene>
    <name evidence="3" type="ORF">JOF55_000750</name>
</gene>
<dbReference type="EMBL" id="JAVDXW010000001">
    <property type="protein sequence ID" value="MDR7300569.1"/>
    <property type="molecule type" value="Genomic_DNA"/>
</dbReference>
<accession>A0AAE3ZCF6</accession>
<comment type="caution">
    <text evidence="3">The sequence shown here is derived from an EMBL/GenBank/DDBJ whole genome shotgun (WGS) entry which is preliminary data.</text>
</comment>
<feature type="signal peptide" evidence="2">
    <location>
        <begin position="1"/>
        <end position="25"/>
    </location>
</feature>
<feature type="compositionally biased region" description="Polar residues" evidence="1">
    <location>
        <begin position="33"/>
        <end position="46"/>
    </location>
</feature>
<dbReference type="Pfam" id="PF12079">
    <property type="entry name" value="DUF3558"/>
    <property type="match status" value="1"/>
</dbReference>
<evidence type="ECO:0008006" key="5">
    <source>
        <dbReference type="Google" id="ProtNLM"/>
    </source>
</evidence>
<reference evidence="3" key="1">
    <citation type="submission" date="2023-07" db="EMBL/GenBank/DDBJ databases">
        <title>Sequencing the genomes of 1000 actinobacteria strains.</title>
        <authorList>
            <person name="Klenk H.-P."/>
        </authorList>
    </citation>
    <scope>NUCLEOTIDE SEQUENCE</scope>
    <source>
        <strain evidence="3">DSM 45977</strain>
    </source>
</reference>
<dbReference type="RefSeq" id="WP_310269565.1">
    <property type="nucleotide sequence ID" value="NZ_JAVDXW010000001.1"/>
</dbReference>
<proteinExistence type="predicted"/>
<protein>
    <recommendedName>
        <fullName evidence="5">DUF3558 domain-containing protein</fullName>
    </recommendedName>
</protein>
<sequence>MSVWSRSLMVLAAGVALVGASGCSAGGAVEGPSTETSAPSASQSLQKVDPCKMLAPQDLKDFGLEGPGSPNTTLPWEPGCDYSRGDPITATVYKNMRQTVESAAKKPSWAMFKRIEVNGRSGAQAITKGATQARICSTMFNAGKGLIEVSVSESELPDDLDECAKSTEIAKRIEPEMPEPA</sequence>
<evidence type="ECO:0000256" key="2">
    <source>
        <dbReference type="SAM" id="SignalP"/>
    </source>
</evidence>
<evidence type="ECO:0000313" key="4">
    <source>
        <dbReference type="Proteomes" id="UP001180845"/>
    </source>
</evidence>
<organism evidence="3 4">
    <name type="scientific">Haloactinomyces albus</name>
    <dbReference type="NCBI Taxonomy" id="1352928"/>
    <lineage>
        <taxon>Bacteria</taxon>
        <taxon>Bacillati</taxon>
        <taxon>Actinomycetota</taxon>
        <taxon>Actinomycetes</taxon>
        <taxon>Actinopolysporales</taxon>
        <taxon>Actinopolysporaceae</taxon>
        <taxon>Haloactinomyces</taxon>
    </lineage>
</organism>
<keyword evidence="4" id="KW-1185">Reference proteome</keyword>
<name>A0AAE3ZCF6_9ACTN</name>
<evidence type="ECO:0000256" key="1">
    <source>
        <dbReference type="SAM" id="MobiDB-lite"/>
    </source>
</evidence>
<dbReference type="InterPro" id="IPR024520">
    <property type="entry name" value="DUF3558"/>
</dbReference>
<feature type="chain" id="PRO_5042246535" description="DUF3558 domain-containing protein" evidence="2">
    <location>
        <begin position="26"/>
        <end position="181"/>
    </location>
</feature>
<feature type="region of interest" description="Disordered" evidence="1">
    <location>
        <begin position="26"/>
        <end position="47"/>
    </location>
</feature>
<dbReference type="PROSITE" id="PS51257">
    <property type="entry name" value="PROKAR_LIPOPROTEIN"/>
    <property type="match status" value="1"/>
</dbReference>
<dbReference type="AlphaFoldDB" id="A0AAE3ZCF6"/>
<keyword evidence="2" id="KW-0732">Signal</keyword>
<evidence type="ECO:0000313" key="3">
    <source>
        <dbReference type="EMBL" id="MDR7300569.1"/>
    </source>
</evidence>
<dbReference type="Proteomes" id="UP001180845">
    <property type="component" value="Unassembled WGS sequence"/>
</dbReference>